<dbReference type="EMBL" id="JBHTEF010000001">
    <property type="protein sequence ID" value="MFC7581755.1"/>
    <property type="molecule type" value="Genomic_DNA"/>
</dbReference>
<proteinExistence type="predicted"/>
<dbReference type="InterPro" id="IPR023214">
    <property type="entry name" value="HAD_sf"/>
</dbReference>
<dbReference type="Gene3D" id="1.10.150.240">
    <property type="entry name" value="Putative phosphatase, domain 2"/>
    <property type="match status" value="1"/>
</dbReference>
<dbReference type="Gene3D" id="3.40.50.1000">
    <property type="entry name" value="HAD superfamily/HAD-like"/>
    <property type="match status" value="1"/>
</dbReference>
<dbReference type="InterPro" id="IPR050155">
    <property type="entry name" value="HAD-like_hydrolase_sf"/>
</dbReference>
<dbReference type="EC" id="3.-.-.-" evidence="1"/>
<evidence type="ECO:0000313" key="1">
    <source>
        <dbReference type="EMBL" id="MFC7581755.1"/>
    </source>
</evidence>
<sequence length="219" mass="23262">MSTTPPRTHAVVWDMGGTLLDTYPEVDRALCAAVHDGRVGADDLREVSVLTHRSIESAIRELASRHGLDRGILDDAYAGVRDRWKTRPAPLIDGVPDVVDAVRRAGGLNLVVTHRDRDGALALLAGHRLRVDDVICPGDGYPRKPDPSMILAVLARNGVAPGDAVAVGDRPIDVQAAWAAGVRPFFLVTPGLPAPTETGEDPSTAIPSVRGLLATVADW</sequence>
<dbReference type="PANTHER" id="PTHR43434:SF25">
    <property type="entry name" value="PHOSPHOGLYCOLATE PHOSPHATASE"/>
    <property type="match status" value="1"/>
</dbReference>
<dbReference type="GO" id="GO:0016787">
    <property type="term" value="F:hydrolase activity"/>
    <property type="evidence" value="ECO:0007669"/>
    <property type="project" value="UniProtKB-KW"/>
</dbReference>
<dbReference type="InterPro" id="IPR036412">
    <property type="entry name" value="HAD-like_sf"/>
</dbReference>
<dbReference type="RefSeq" id="WP_380975329.1">
    <property type="nucleotide sequence ID" value="NZ_JBHTEF010000001.1"/>
</dbReference>
<gene>
    <name evidence="1" type="ORF">ACFQWG_11170</name>
</gene>
<comment type="caution">
    <text evidence="1">The sequence shown here is derived from an EMBL/GenBank/DDBJ whole genome shotgun (WGS) entry which is preliminary data.</text>
</comment>
<keyword evidence="2" id="KW-1185">Reference proteome</keyword>
<dbReference type="PANTHER" id="PTHR43434">
    <property type="entry name" value="PHOSPHOGLYCOLATE PHOSPHATASE"/>
    <property type="match status" value="1"/>
</dbReference>
<dbReference type="SUPFAM" id="SSF56784">
    <property type="entry name" value="HAD-like"/>
    <property type="match status" value="1"/>
</dbReference>
<name>A0ABW2SNN1_9ACTO</name>
<dbReference type="SFLD" id="SFLDS00003">
    <property type="entry name" value="Haloacid_Dehalogenase"/>
    <property type="match status" value="1"/>
</dbReference>
<dbReference type="Pfam" id="PF00702">
    <property type="entry name" value="Hydrolase"/>
    <property type="match status" value="1"/>
</dbReference>
<evidence type="ECO:0000313" key="2">
    <source>
        <dbReference type="Proteomes" id="UP001596527"/>
    </source>
</evidence>
<dbReference type="InterPro" id="IPR023198">
    <property type="entry name" value="PGP-like_dom2"/>
</dbReference>
<keyword evidence="1" id="KW-0378">Hydrolase</keyword>
<accession>A0ABW2SNN1</accession>
<organism evidence="1 2">
    <name type="scientific">Schaalia naturae</name>
    <dbReference type="NCBI Taxonomy" id="635203"/>
    <lineage>
        <taxon>Bacteria</taxon>
        <taxon>Bacillati</taxon>
        <taxon>Actinomycetota</taxon>
        <taxon>Actinomycetes</taxon>
        <taxon>Actinomycetales</taxon>
        <taxon>Actinomycetaceae</taxon>
        <taxon>Schaalia</taxon>
    </lineage>
</organism>
<reference evidence="2" key="1">
    <citation type="journal article" date="2019" name="Int. J. Syst. Evol. Microbiol.">
        <title>The Global Catalogue of Microorganisms (GCM) 10K type strain sequencing project: providing services to taxonomists for standard genome sequencing and annotation.</title>
        <authorList>
            <consortium name="The Broad Institute Genomics Platform"/>
            <consortium name="The Broad Institute Genome Sequencing Center for Infectious Disease"/>
            <person name="Wu L."/>
            <person name="Ma J."/>
        </authorList>
    </citation>
    <scope>NUCLEOTIDE SEQUENCE [LARGE SCALE GENOMIC DNA]</scope>
    <source>
        <strain evidence="2">CCUG 56698</strain>
    </source>
</reference>
<dbReference type="Proteomes" id="UP001596527">
    <property type="component" value="Unassembled WGS sequence"/>
</dbReference>
<dbReference type="SFLD" id="SFLDG01129">
    <property type="entry name" value="C1.5:_HAD__Beta-PGM__Phosphata"/>
    <property type="match status" value="1"/>
</dbReference>
<protein>
    <submittedName>
        <fullName evidence="1">HAD family hydrolase</fullName>
        <ecNumber evidence="1">3.-.-.-</ecNumber>
    </submittedName>
</protein>